<feature type="transmembrane region" description="Helical" evidence="1">
    <location>
        <begin position="350"/>
        <end position="367"/>
    </location>
</feature>
<reference evidence="3 4" key="1">
    <citation type="journal article" date="2017" name="Genome Announc.">
        <title>Draft Genome Sequence of Romboutsia weinsteinii sp. nov. Strain CCRI-19649(T) Isolated from Surface Water.</title>
        <authorList>
            <person name="Maheux A.F."/>
            <person name="Boudreau D.K."/>
            <person name="Berube E."/>
            <person name="Boissinot M."/>
            <person name="Cantin P."/>
            <person name="Raymond F."/>
            <person name="Corbeil J."/>
            <person name="Omar R.F."/>
            <person name="Bergeron M.G."/>
        </authorList>
    </citation>
    <scope>NUCLEOTIDE SEQUENCE [LARGE SCALE GENOMIC DNA]</scope>
    <source>
        <strain evidence="3 4">CCRI-19649</strain>
    </source>
</reference>
<proteinExistence type="inferred from homology"/>
<keyword evidence="1" id="KW-0739">Sodium transport</keyword>
<feature type="transmembrane region" description="Helical" evidence="1">
    <location>
        <begin position="323"/>
        <end position="343"/>
    </location>
</feature>
<feature type="transmembrane region" description="Helical" evidence="1">
    <location>
        <begin position="387"/>
        <end position="414"/>
    </location>
</feature>
<dbReference type="HAMAP" id="MF_02062">
    <property type="entry name" value="GltS"/>
    <property type="match status" value="1"/>
</dbReference>
<evidence type="ECO:0000256" key="1">
    <source>
        <dbReference type="HAMAP-Rule" id="MF_02062"/>
    </source>
</evidence>
<comment type="caution">
    <text evidence="3">The sequence shown here is derived from an EMBL/GenBank/DDBJ whole genome shotgun (WGS) entry which is preliminary data.</text>
</comment>
<comment type="similarity">
    <text evidence="1">Belongs to the glutamate:Na(+) symporter (ESS) (TC 2.A.27) family.</text>
</comment>
<feature type="transmembrane region" description="Helical" evidence="1">
    <location>
        <begin position="6"/>
        <end position="24"/>
    </location>
</feature>
<sequence>MTLNLDLIATVALAVLLLLLGNYLRKKSKLLDKFCIPGPVIGGLLFAIIMLLLKTSNILELSMDTTLQTPFMIAFFTTIGLGASFGLIKKGGKLLIVYWLLCGLLCLAQSTIGILGAKFTNINELMGLMCGSISMEGGHAGVASFGSTIESLGVDGALIIGMAAATFGVLCGGLVGGPVSRYLIEKYNLKPNEEYNQERKNSNFPNEISCTATATVEEITGITFSENFNSNTMMIQIGVIATCMTIGSVVGNWFTNTTGIALPGYVGAMFIAVIFRNLNDKFKFVELDMYSIDIISDVCLGIFLTMALMTIKLWELSGLAGPLILIVIAQVVFIVLYCVFIAFRILGKDFDAAILVAGMLGHGLGATPNALANINSVTSKYGKSEKAMLIVPLVGSFLVELIGIPTAVTFINLFS</sequence>
<keyword evidence="1" id="KW-0813">Transport</keyword>
<comment type="subcellular location">
    <subcellularLocation>
        <location evidence="1">Cell membrane</location>
        <topology evidence="1">Multi-pass membrane protein</topology>
    </subcellularLocation>
</comment>
<feature type="transmembrane region" description="Helical" evidence="1">
    <location>
        <begin position="67"/>
        <end position="88"/>
    </location>
</feature>
<protein>
    <recommendedName>
        <fullName evidence="1 2">Sodium/glutamate symporter</fullName>
    </recommendedName>
</protein>
<accession>A0A371J8Q6</accession>
<name>A0A371J8Q6_9FIRM</name>
<dbReference type="GO" id="GO:0005886">
    <property type="term" value="C:plasma membrane"/>
    <property type="evidence" value="ECO:0007669"/>
    <property type="project" value="UniProtKB-SubCell"/>
</dbReference>
<feature type="transmembrane region" description="Helical" evidence="1">
    <location>
        <begin position="95"/>
        <end position="117"/>
    </location>
</feature>
<organism evidence="3 4">
    <name type="scientific">Romboutsia weinsteinii</name>
    <dbReference type="NCBI Taxonomy" id="2020949"/>
    <lineage>
        <taxon>Bacteria</taxon>
        <taxon>Bacillati</taxon>
        <taxon>Bacillota</taxon>
        <taxon>Clostridia</taxon>
        <taxon>Peptostreptococcales</taxon>
        <taxon>Peptostreptococcaceae</taxon>
        <taxon>Romboutsia</taxon>
    </lineage>
</organism>
<dbReference type="InterPro" id="IPR004445">
    <property type="entry name" value="GltS"/>
</dbReference>
<evidence type="ECO:0000313" key="4">
    <source>
        <dbReference type="Proteomes" id="UP000215694"/>
    </source>
</evidence>
<keyword evidence="4" id="KW-1185">Reference proteome</keyword>
<dbReference type="PANTHER" id="PTHR36178:SF1">
    <property type="entry name" value="SODIUM_GLUTAMATE SYMPORTER"/>
    <property type="match status" value="1"/>
</dbReference>
<keyword evidence="1" id="KW-0812">Transmembrane</keyword>
<dbReference type="Pfam" id="PF03616">
    <property type="entry name" value="Glt_symporter"/>
    <property type="match status" value="1"/>
</dbReference>
<dbReference type="GO" id="GO:0015813">
    <property type="term" value="P:L-glutamate transmembrane transport"/>
    <property type="evidence" value="ECO:0007669"/>
    <property type="project" value="UniProtKB-UniRule"/>
</dbReference>
<dbReference type="PANTHER" id="PTHR36178">
    <property type="entry name" value="SLR0625 PROTEIN"/>
    <property type="match status" value="1"/>
</dbReference>
<keyword evidence="1" id="KW-0769">Symport</keyword>
<dbReference type="EMBL" id="NOJY02000004">
    <property type="protein sequence ID" value="RDY29057.1"/>
    <property type="molecule type" value="Genomic_DNA"/>
</dbReference>
<gene>
    <name evidence="3" type="primary">gltS</name>
    <name evidence="3" type="ORF">CHL78_003420</name>
</gene>
<keyword evidence="1" id="KW-1003">Cell membrane</keyword>
<evidence type="ECO:0000256" key="2">
    <source>
        <dbReference type="NCBIfam" id="TIGR00210"/>
    </source>
</evidence>
<comment type="function">
    <text evidence="1">Catalyzes the sodium-dependent transport of glutamate.</text>
</comment>
<feature type="transmembrane region" description="Helical" evidence="1">
    <location>
        <begin position="290"/>
        <end position="311"/>
    </location>
</feature>
<dbReference type="AlphaFoldDB" id="A0A371J8Q6"/>
<feature type="transmembrane region" description="Helical" evidence="1">
    <location>
        <begin position="157"/>
        <end position="177"/>
    </location>
</feature>
<keyword evidence="1" id="KW-1133">Transmembrane helix</keyword>
<dbReference type="GO" id="GO:0015501">
    <property type="term" value="F:glutamate:sodium symporter activity"/>
    <property type="evidence" value="ECO:0007669"/>
    <property type="project" value="UniProtKB-UniRule"/>
</dbReference>
<dbReference type="Proteomes" id="UP000215694">
    <property type="component" value="Unassembled WGS sequence"/>
</dbReference>
<dbReference type="NCBIfam" id="TIGR00210">
    <property type="entry name" value="gltS"/>
    <property type="match status" value="1"/>
</dbReference>
<keyword evidence="1" id="KW-0406">Ion transport</keyword>
<feature type="transmembrane region" description="Helical" evidence="1">
    <location>
        <begin position="260"/>
        <end position="278"/>
    </location>
</feature>
<dbReference type="OrthoDB" id="4921038at2"/>
<feature type="transmembrane region" description="Helical" evidence="1">
    <location>
        <begin position="36"/>
        <end position="55"/>
    </location>
</feature>
<keyword evidence="1" id="KW-0915">Sodium</keyword>
<keyword evidence="1" id="KW-0472">Membrane</keyword>
<keyword evidence="1" id="KW-0029">Amino-acid transport</keyword>
<evidence type="ECO:0000313" key="3">
    <source>
        <dbReference type="EMBL" id="RDY29057.1"/>
    </source>
</evidence>